<keyword evidence="4" id="KW-0804">Transcription</keyword>
<evidence type="ECO:0000313" key="8">
    <source>
        <dbReference type="Proteomes" id="UP001302949"/>
    </source>
</evidence>
<evidence type="ECO:0000256" key="4">
    <source>
        <dbReference type="ARBA" id="ARBA00023163"/>
    </source>
</evidence>
<proteinExistence type="inferred from homology"/>
<evidence type="ECO:0000313" key="7">
    <source>
        <dbReference type="EMBL" id="MEA5137993.1"/>
    </source>
</evidence>
<dbReference type="InterPro" id="IPR036388">
    <property type="entry name" value="WH-like_DNA-bd_sf"/>
</dbReference>
<evidence type="ECO:0000259" key="5">
    <source>
        <dbReference type="Pfam" id="PF04542"/>
    </source>
</evidence>
<dbReference type="InterPro" id="IPR007627">
    <property type="entry name" value="RNA_pol_sigma70_r2"/>
</dbReference>
<evidence type="ECO:0000256" key="2">
    <source>
        <dbReference type="ARBA" id="ARBA00023015"/>
    </source>
</evidence>
<organism evidence="7 8">
    <name type="scientific">Arcicella rigui</name>
    <dbReference type="NCBI Taxonomy" id="797020"/>
    <lineage>
        <taxon>Bacteria</taxon>
        <taxon>Pseudomonadati</taxon>
        <taxon>Bacteroidota</taxon>
        <taxon>Cytophagia</taxon>
        <taxon>Cytophagales</taxon>
        <taxon>Flectobacillaceae</taxon>
        <taxon>Arcicella</taxon>
    </lineage>
</organism>
<keyword evidence="2" id="KW-0805">Transcription regulation</keyword>
<dbReference type="InterPro" id="IPR039425">
    <property type="entry name" value="RNA_pol_sigma-70-like"/>
</dbReference>
<dbReference type="SUPFAM" id="SSF88659">
    <property type="entry name" value="Sigma3 and sigma4 domains of RNA polymerase sigma factors"/>
    <property type="match status" value="1"/>
</dbReference>
<evidence type="ECO:0000256" key="3">
    <source>
        <dbReference type="ARBA" id="ARBA00023082"/>
    </source>
</evidence>
<accession>A0ABU5Q5F7</accession>
<dbReference type="Pfam" id="PF04542">
    <property type="entry name" value="Sigma70_r2"/>
    <property type="match status" value="1"/>
</dbReference>
<keyword evidence="3" id="KW-0731">Sigma factor</keyword>
<reference evidence="7 8" key="1">
    <citation type="submission" date="2023-12" db="EMBL/GenBank/DDBJ databases">
        <title>Novel species of the genus Arcicella isolated from rivers.</title>
        <authorList>
            <person name="Lu H."/>
        </authorList>
    </citation>
    <scope>NUCLEOTIDE SEQUENCE [LARGE SCALE GENOMIC DNA]</scope>
    <source>
        <strain evidence="7 8">KCTC 23307</strain>
    </source>
</reference>
<sequence>MITTKKIFDEVTLWNEFRAGDHAAFSSIYHNYVSLLYNYSTSITADRELIKDCLHDLFVELWKNHANLGETTSIRYYLMASIKRKLVRHLEAQQRHFQHQEAYYLENPDYTGSHENRLVAFEEEQCFTDTLSESFKYLTKRQREAISLKFYHNMDTDQISNMMKINPQSVYNLIFGALKILKEHISVERLHFAS</sequence>
<dbReference type="NCBIfam" id="TIGR02937">
    <property type="entry name" value="sigma70-ECF"/>
    <property type="match status" value="1"/>
</dbReference>
<protein>
    <submittedName>
        <fullName evidence="7">Sigma-70 family RNA polymerase sigma factor</fullName>
    </submittedName>
</protein>
<dbReference type="SUPFAM" id="SSF88946">
    <property type="entry name" value="Sigma2 domain of RNA polymerase sigma factors"/>
    <property type="match status" value="1"/>
</dbReference>
<comment type="caution">
    <text evidence="7">The sequence shown here is derived from an EMBL/GenBank/DDBJ whole genome shotgun (WGS) entry which is preliminary data.</text>
</comment>
<gene>
    <name evidence="7" type="ORF">VB248_02535</name>
</gene>
<dbReference type="RefSeq" id="WP_323295161.1">
    <property type="nucleotide sequence ID" value="NZ_JAYFUM010000003.1"/>
</dbReference>
<name>A0ABU5Q5F7_9BACT</name>
<evidence type="ECO:0000256" key="1">
    <source>
        <dbReference type="ARBA" id="ARBA00010641"/>
    </source>
</evidence>
<keyword evidence="8" id="KW-1185">Reference proteome</keyword>
<dbReference type="Gene3D" id="1.10.10.10">
    <property type="entry name" value="Winged helix-like DNA-binding domain superfamily/Winged helix DNA-binding domain"/>
    <property type="match status" value="1"/>
</dbReference>
<evidence type="ECO:0000259" key="6">
    <source>
        <dbReference type="Pfam" id="PF08281"/>
    </source>
</evidence>
<dbReference type="InterPro" id="IPR013324">
    <property type="entry name" value="RNA_pol_sigma_r3/r4-like"/>
</dbReference>
<dbReference type="Gene3D" id="1.10.1740.10">
    <property type="match status" value="1"/>
</dbReference>
<dbReference type="EMBL" id="JAYFUM010000003">
    <property type="protein sequence ID" value="MEA5137993.1"/>
    <property type="molecule type" value="Genomic_DNA"/>
</dbReference>
<dbReference type="InterPro" id="IPR014284">
    <property type="entry name" value="RNA_pol_sigma-70_dom"/>
</dbReference>
<comment type="similarity">
    <text evidence="1">Belongs to the sigma-70 factor family. ECF subfamily.</text>
</comment>
<dbReference type="PANTHER" id="PTHR43133:SF46">
    <property type="entry name" value="RNA POLYMERASE SIGMA-70 FACTOR ECF SUBFAMILY"/>
    <property type="match status" value="1"/>
</dbReference>
<dbReference type="InterPro" id="IPR013325">
    <property type="entry name" value="RNA_pol_sigma_r2"/>
</dbReference>
<dbReference type="Pfam" id="PF08281">
    <property type="entry name" value="Sigma70_r4_2"/>
    <property type="match status" value="1"/>
</dbReference>
<dbReference type="InterPro" id="IPR013249">
    <property type="entry name" value="RNA_pol_sigma70_r4_t2"/>
</dbReference>
<dbReference type="Proteomes" id="UP001302949">
    <property type="component" value="Unassembled WGS sequence"/>
</dbReference>
<feature type="domain" description="RNA polymerase sigma-70 region 2" evidence="5">
    <location>
        <begin position="29"/>
        <end position="95"/>
    </location>
</feature>
<feature type="domain" description="RNA polymerase sigma factor 70 region 4 type 2" evidence="6">
    <location>
        <begin position="137"/>
        <end position="179"/>
    </location>
</feature>
<dbReference type="PANTHER" id="PTHR43133">
    <property type="entry name" value="RNA POLYMERASE ECF-TYPE SIGMA FACTO"/>
    <property type="match status" value="1"/>
</dbReference>